<protein>
    <submittedName>
        <fullName evidence="2">Uncharacterized protein</fullName>
    </submittedName>
</protein>
<organism evidence="2">
    <name type="scientific">viral metagenome</name>
    <dbReference type="NCBI Taxonomy" id="1070528"/>
    <lineage>
        <taxon>unclassified sequences</taxon>
        <taxon>metagenomes</taxon>
        <taxon>organismal metagenomes</taxon>
    </lineage>
</organism>
<dbReference type="InterPro" id="IPR007211">
    <property type="entry name" value="DUF378"/>
</dbReference>
<feature type="transmembrane region" description="Helical" evidence="1">
    <location>
        <begin position="12"/>
        <end position="31"/>
    </location>
</feature>
<reference evidence="2" key="1">
    <citation type="journal article" date="2020" name="Nature">
        <title>Giant virus diversity and host interactions through global metagenomics.</title>
        <authorList>
            <person name="Schulz F."/>
            <person name="Roux S."/>
            <person name="Paez-Espino D."/>
            <person name="Jungbluth S."/>
            <person name="Walsh D.A."/>
            <person name="Denef V.J."/>
            <person name="McMahon K.D."/>
            <person name="Konstantinidis K.T."/>
            <person name="Eloe-Fadrosh E.A."/>
            <person name="Kyrpides N.C."/>
            <person name="Woyke T."/>
        </authorList>
    </citation>
    <scope>NUCLEOTIDE SEQUENCE</scope>
    <source>
        <strain evidence="2">GVMAG-M-3300023184-62</strain>
    </source>
</reference>
<evidence type="ECO:0000313" key="2">
    <source>
        <dbReference type="EMBL" id="QHT89896.1"/>
    </source>
</evidence>
<keyword evidence="1" id="KW-0812">Transmembrane</keyword>
<proteinExistence type="predicted"/>
<dbReference type="PANTHER" id="PTHR37304:SF1">
    <property type="entry name" value="MEMBRANE PROTEIN"/>
    <property type="match status" value="1"/>
</dbReference>
<dbReference type="AlphaFoldDB" id="A0A6C0IBY8"/>
<dbReference type="Pfam" id="PF04070">
    <property type="entry name" value="DUF378"/>
    <property type="match status" value="1"/>
</dbReference>
<accession>A0A6C0IBY8</accession>
<name>A0A6C0IBY8_9ZZZZ</name>
<dbReference type="EMBL" id="MN740152">
    <property type="protein sequence ID" value="QHT89896.1"/>
    <property type="molecule type" value="Genomic_DNA"/>
</dbReference>
<sequence>MQGIQKKVHMVAIALLIIGGLNYGVTGIFKVDLITRFLGKNTLSARALCILYGLAAMSLIFHRDTYLPFLGEAVMPCSLLQNRIPPGGTYDMTVTVSPHAKVLYWAAEPASEHLKEINDWSKAYLDFENAGVTTADSHGVATLTVRKPQGYSVSMKGYLDPHVHYRVCGNRGMVGRIQTVFLK</sequence>
<feature type="transmembrane region" description="Helical" evidence="1">
    <location>
        <begin position="43"/>
        <end position="61"/>
    </location>
</feature>
<evidence type="ECO:0000256" key="1">
    <source>
        <dbReference type="SAM" id="Phobius"/>
    </source>
</evidence>
<keyword evidence="1" id="KW-1133">Transmembrane helix</keyword>
<keyword evidence="1" id="KW-0472">Membrane</keyword>
<dbReference type="PANTHER" id="PTHR37304">
    <property type="entry name" value="MEMBRANE PROTEIN-RELATED"/>
    <property type="match status" value="1"/>
</dbReference>